<organism evidence="1 2">
    <name type="scientific">Koleobacter methoxysyntrophicus</name>
    <dbReference type="NCBI Taxonomy" id="2751313"/>
    <lineage>
        <taxon>Bacteria</taxon>
        <taxon>Bacillati</taxon>
        <taxon>Bacillota</taxon>
        <taxon>Clostridia</taxon>
        <taxon>Koleobacterales</taxon>
        <taxon>Koleobacteraceae</taxon>
        <taxon>Koleobacter</taxon>
    </lineage>
</organism>
<sequence length="319" mass="35676">MEYITIPVLNGTLPRWDGGVINGLFFDLFYMRVLKKIGVGGEIFLCPFSSDSRSFYPVGVIGKIEDIQVKRFERLNNIPGMLVKIRGMDRAKAKDFFMSGMGVVARGVENFDIKKTIINGYPLICGAGWRPAGGYTEMKSPKDIAITIYGWDLENGKEVKIKGELGSLVSPEKAHTVEHGIIRSLQQYAMCTPKTLWESLKIEADELKRSVEIGFKFRLPEALGVTSSGMCGNPMTNMAHFYLSQEFLKGLKQGHNLVDSLDRARGKTMSRLVNEMDISSRQGIRALQGLKKGMVHDDSKGPLSTLKKIIYRFPLNPWS</sequence>
<name>A0A8A0RN24_9FIRM</name>
<protein>
    <submittedName>
        <fullName evidence="1">Uncharacterized protein</fullName>
    </submittedName>
</protein>
<evidence type="ECO:0000313" key="1">
    <source>
        <dbReference type="EMBL" id="QSQ08847.1"/>
    </source>
</evidence>
<dbReference type="RefSeq" id="WP_206709049.1">
    <property type="nucleotide sequence ID" value="NZ_CP059066.1"/>
</dbReference>
<dbReference type="AlphaFoldDB" id="A0A8A0RN24"/>
<dbReference type="Proteomes" id="UP000662904">
    <property type="component" value="Chromosome"/>
</dbReference>
<keyword evidence="2" id="KW-1185">Reference proteome</keyword>
<reference evidence="1" key="1">
    <citation type="submission" date="2020-07" db="EMBL/GenBank/DDBJ databases">
        <title>Koleobacter methoxysyntrophicus gen. nov., sp. nov., a novel anaerobic bacterium isolated from deep subsurface oil field and proposal of Koleobacterales ord. nov. in the phylum Firmicutes.</title>
        <authorList>
            <person name="Sakamoto S."/>
            <person name="Tamaki H."/>
        </authorList>
    </citation>
    <scope>NUCLEOTIDE SEQUENCE</scope>
    <source>
        <strain evidence="1">NRmbB1</strain>
    </source>
</reference>
<proteinExistence type="predicted"/>
<accession>A0A8A0RN24</accession>
<gene>
    <name evidence="1" type="ORF">H0A61_01192</name>
</gene>
<dbReference type="KEGG" id="kme:H0A61_01192"/>
<dbReference type="EMBL" id="CP059066">
    <property type="protein sequence ID" value="QSQ08847.1"/>
    <property type="molecule type" value="Genomic_DNA"/>
</dbReference>
<evidence type="ECO:0000313" key="2">
    <source>
        <dbReference type="Proteomes" id="UP000662904"/>
    </source>
</evidence>